<keyword evidence="2" id="KW-1133">Transmembrane helix</keyword>
<dbReference type="EMBL" id="CP001818">
    <property type="protein sequence ID" value="ACZ19354.1"/>
    <property type="molecule type" value="Genomic_DNA"/>
</dbReference>
<keyword evidence="5" id="KW-1185">Reference proteome</keyword>
<dbReference type="KEGG" id="tai:Taci_1122"/>
<evidence type="ECO:0000256" key="2">
    <source>
        <dbReference type="SAM" id="Phobius"/>
    </source>
</evidence>
<feature type="region of interest" description="Disordered" evidence="1">
    <location>
        <begin position="42"/>
        <end position="63"/>
    </location>
</feature>
<evidence type="ECO:0000313" key="5">
    <source>
        <dbReference type="Proteomes" id="UP000002030"/>
    </source>
</evidence>
<evidence type="ECO:0000259" key="3">
    <source>
        <dbReference type="SMART" id="SM00278"/>
    </source>
</evidence>
<feature type="transmembrane region" description="Helical" evidence="2">
    <location>
        <begin position="7"/>
        <end position="28"/>
    </location>
</feature>
<dbReference type="InterPro" id="IPR019554">
    <property type="entry name" value="Soluble_ligand-bd"/>
</dbReference>
<dbReference type="AlphaFoldDB" id="D1B5R3"/>
<dbReference type="GO" id="GO:0006281">
    <property type="term" value="P:DNA repair"/>
    <property type="evidence" value="ECO:0007669"/>
    <property type="project" value="InterPro"/>
</dbReference>
<dbReference type="SUPFAM" id="SSF47781">
    <property type="entry name" value="RuvA domain 2-like"/>
    <property type="match status" value="1"/>
</dbReference>
<dbReference type="GO" id="GO:0015627">
    <property type="term" value="C:type II protein secretion system complex"/>
    <property type="evidence" value="ECO:0007669"/>
    <property type="project" value="TreeGrafter"/>
</dbReference>
<dbReference type="InterPro" id="IPR010994">
    <property type="entry name" value="RuvA_2-like"/>
</dbReference>
<accession>D1B5R3</accession>
<dbReference type="Gene3D" id="3.10.560.10">
    <property type="entry name" value="Outer membrane lipoprotein wza domain like"/>
    <property type="match status" value="1"/>
</dbReference>
<dbReference type="eggNOG" id="COG1555">
    <property type="taxonomic scope" value="Bacteria"/>
</dbReference>
<dbReference type="Proteomes" id="UP000002030">
    <property type="component" value="Chromosome"/>
</dbReference>
<keyword evidence="2" id="KW-0812">Transmembrane</keyword>
<feature type="domain" description="Helix-hairpin-helix DNA-binding motif class 1" evidence="3">
    <location>
        <begin position="211"/>
        <end position="230"/>
    </location>
</feature>
<evidence type="ECO:0000313" key="4">
    <source>
        <dbReference type="EMBL" id="ACZ19354.1"/>
    </source>
</evidence>
<dbReference type="Gene3D" id="1.10.150.320">
    <property type="entry name" value="Photosystem II 12 kDa extrinsic protein"/>
    <property type="match status" value="1"/>
</dbReference>
<dbReference type="PANTHER" id="PTHR21180:SF32">
    <property type="entry name" value="ENDONUCLEASE_EXONUCLEASE_PHOSPHATASE FAMILY DOMAIN-CONTAINING PROTEIN 1"/>
    <property type="match status" value="1"/>
</dbReference>
<dbReference type="Pfam" id="PF10531">
    <property type="entry name" value="SLBB"/>
    <property type="match status" value="1"/>
</dbReference>
<dbReference type="EnsemblBacteria" id="ACZ19354">
    <property type="protein sequence ID" value="ACZ19354"/>
    <property type="gene ID" value="Taci_1122"/>
</dbReference>
<dbReference type="PANTHER" id="PTHR21180">
    <property type="entry name" value="ENDONUCLEASE/EXONUCLEASE/PHOSPHATASE FAMILY DOMAIN-CONTAINING PROTEIN 1"/>
    <property type="match status" value="1"/>
</dbReference>
<dbReference type="InterPro" id="IPR004509">
    <property type="entry name" value="Competence_ComEA_HhH"/>
</dbReference>
<proteinExistence type="predicted"/>
<dbReference type="HOGENOM" id="CLU_052011_1_2_0"/>
<dbReference type="PROSITE" id="PS51257">
    <property type="entry name" value="PROKAR_LIPOPROTEIN"/>
    <property type="match status" value="1"/>
</dbReference>
<dbReference type="InterPro" id="IPR051675">
    <property type="entry name" value="Endo/Exo/Phosphatase_dom_1"/>
</dbReference>
<keyword evidence="2" id="KW-0472">Membrane</keyword>
<organism evidence="4 5">
    <name type="scientific">Thermanaerovibrio acidaminovorans (strain ATCC 49978 / DSM 6589 / Su883)</name>
    <name type="common">Selenomonas acidaminovorans</name>
    <dbReference type="NCBI Taxonomy" id="525903"/>
    <lineage>
        <taxon>Bacteria</taxon>
        <taxon>Thermotogati</taxon>
        <taxon>Synergistota</taxon>
        <taxon>Synergistia</taxon>
        <taxon>Synergistales</taxon>
        <taxon>Synergistaceae</taxon>
        <taxon>Thermanaerovibrio</taxon>
    </lineage>
</organism>
<protein>
    <submittedName>
        <fullName evidence="4">Competence protein ComEA helix-hairpin-helix repeat protein</fullName>
    </submittedName>
</protein>
<sequence>MKVDRRSLWIAVGALGCFALAFLLMWAFSGRFDTGEGRNVAGDMTRITDPPRASRGAQEGKPDVAQEDQWVVYVTGAVIRPGVVKVPPGSRVYVAVEAAGGPAVRADLEAINMASPLSDGDHVRVPFKGEPAGAAPPPTASSRMSSHSAPPPPQGGVRSPSSPVPSPAPAGKVNVNRAGLEELKSLPGVGDKTAQAIIDYRTANGPFRDVKDLMKVKGIGPKKLEKMAPLVEVSP</sequence>
<reference evidence="4 5" key="1">
    <citation type="journal article" date="2009" name="Stand. Genomic Sci.">
        <title>Complete genome sequence of Thermanaerovibrio acidaminovorans type strain (Su883).</title>
        <authorList>
            <person name="Chovatia M."/>
            <person name="Sikorski J."/>
            <person name="Schroder M."/>
            <person name="Lapidus A."/>
            <person name="Nolan M."/>
            <person name="Tice H."/>
            <person name="Glavina Del Rio T."/>
            <person name="Copeland A."/>
            <person name="Cheng J.F."/>
            <person name="Lucas S."/>
            <person name="Chen F."/>
            <person name="Bruce D."/>
            <person name="Goodwin L."/>
            <person name="Pitluck S."/>
            <person name="Ivanova N."/>
            <person name="Mavromatis K."/>
            <person name="Ovchinnikova G."/>
            <person name="Pati A."/>
            <person name="Chen A."/>
            <person name="Palaniappan K."/>
            <person name="Land M."/>
            <person name="Hauser L."/>
            <person name="Chang Y.J."/>
            <person name="Jeffries C.D."/>
            <person name="Chain P."/>
            <person name="Saunders E."/>
            <person name="Detter J.C."/>
            <person name="Brettin T."/>
            <person name="Rohde M."/>
            <person name="Goker M."/>
            <person name="Spring S."/>
            <person name="Bristow J."/>
            <person name="Markowitz V."/>
            <person name="Hugenholtz P."/>
            <person name="Kyrpides N.C."/>
            <person name="Klenk H.P."/>
            <person name="Eisen J.A."/>
        </authorList>
    </citation>
    <scope>NUCLEOTIDE SEQUENCE [LARGE SCALE GENOMIC DNA]</scope>
    <source>
        <strain evidence="5">ATCC 49978 / DSM 6589 / Su883</strain>
    </source>
</reference>
<dbReference type="Pfam" id="PF12836">
    <property type="entry name" value="HHH_3"/>
    <property type="match status" value="1"/>
</dbReference>
<dbReference type="OrthoDB" id="9790239at2"/>
<evidence type="ECO:0000256" key="1">
    <source>
        <dbReference type="SAM" id="MobiDB-lite"/>
    </source>
</evidence>
<dbReference type="SMART" id="SM00278">
    <property type="entry name" value="HhH1"/>
    <property type="match status" value="2"/>
</dbReference>
<dbReference type="InterPro" id="IPR003583">
    <property type="entry name" value="Hlx-hairpin-Hlx_DNA-bd_motif"/>
</dbReference>
<feature type="region of interest" description="Disordered" evidence="1">
    <location>
        <begin position="121"/>
        <end position="176"/>
    </location>
</feature>
<dbReference type="GO" id="GO:0003677">
    <property type="term" value="F:DNA binding"/>
    <property type="evidence" value="ECO:0007669"/>
    <property type="project" value="InterPro"/>
</dbReference>
<dbReference type="GO" id="GO:0015628">
    <property type="term" value="P:protein secretion by the type II secretion system"/>
    <property type="evidence" value="ECO:0007669"/>
    <property type="project" value="TreeGrafter"/>
</dbReference>
<feature type="domain" description="Helix-hairpin-helix DNA-binding motif class 1" evidence="3">
    <location>
        <begin position="181"/>
        <end position="200"/>
    </location>
</feature>
<name>D1B5R3_THEAS</name>
<dbReference type="NCBIfam" id="TIGR00426">
    <property type="entry name" value="competence protein ComEA helix-hairpin-helix repeat region"/>
    <property type="match status" value="1"/>
</dbReference>
<gene>
    <name evidence="4" type="ordered locus">Taci_1122</name>
</gene>
<dbReference type="STRING" id="525903.Taci_1122"/>